<dbReference type="CDD" id="cd17574">
    <property type="entry name" value="REC_OmpR"/>
    <property type="match status" value="1"/>
</dbReference>
<protein>
    <recommendedName>
        <fullName evidence="1">Stage 0 sporulation protein A homolog</fullName>
    </recommendedName>
</protein>
<name>A0ABQ5N2V3_9CLOT</name>
<dbReference type="InterPro" id="IPR039420">
    <property type="entry name" value="WalR-like"/>
</dbReference>
<dbReference type="InterPro" id="IPR001789">
    <property type="entry name" value="Sig_transdc_resp-reg_receiver"/>
</dbReference>
<feature type="domain" description="Response regulatory" evidence="10">
    <location>
        <begin position="9"/>
        <end position="122"/>
    </location>
</feature>
<evidence type="ECO:0000313" key="13">
    <source>
        <dbReference type="Proteomes" id="UP001208567"/>
    </source>
</evidence>
<dbReference type="SUPFAM" id="SSF52172">
    <property type="entry name" value="CheY-like"/>
    <property type="match status" value="1"/>
</dbReference>
<dbReference type="SUPFAM" id="SSF46894">
    <property type="entry name" value="C-terminal effector domain of the bipartite response regulators"/>
    <property type="match status" value="1"/>
</dbReference>
<dbReference type="Gene3D" id="6.10.250.690">
    <property type="match status" value="1"/>
</dbReference>
<dbReference type="InterPro" id="IPR011006">
    <property type="entry name" value="CheY-like_superfamily"/>
</dbReference>
<evidence type="ECO:0000259" key="10">
    <source>
        <dbReference type="PROSITE" id="PS50110"/>
    </source>
</evidence>
<feature type="modified residue" description="4-aspartylphosphate" evidence="8">
    <location>
        <position position="58"/>
    </location>
</feature>
<evidence type="ECO:0000256" key="2">
    <source>
        <dbReference type="ARBA" id="ARBA00022553"/>
    </source>
</evidence>
<feature type="DNA-binding region" description="OmpR/PhoB-type" evidence="9">
    <location>
        <begin position="132"/>
        <end position="230"/>
    </location>
</feature>
<reference evidence="12 13" key="1">
    <citation type="journal article" date="2024" name="Int. J. Syst. Evol. Microbiol.">
        <title>Clostridium omnivorum sp. nov., isolated from anoxic soil under the treatment of reductive soil disinfestation.</title>
        <authorList>
            <person name="Ueki A."/>
            <person name="Tonouchi A."/>
            <person name="Kaku N."/>
            <person name="Honma S."/>
            <person name="Ueki K."/>
        </authorList>
    </citation>
    <scope>NUCLEOTIDE SEQUENCE [LARGE SCALE GENOMIC DNA]</scope>
    <source>
        <strain evidence="12 13">E14</strain>
    </source>
</reference>
<evidence type="ECO:0000256" key="3">
    <source>
        <dbReference type="ARBA" id="ARBA00023012"/>
    </source>
</evidence>
<evidence type="ECO:0000256" key="7">
    <source>
        <dbReference type="ARBA" id="ARBA00024867"/>
    </source>
</evidence>
<dbReference type="PANTHER" id="PTHR48111">
    <property type="entry name" value="REGULATOR OF RPOS"/>
    <property type="match status" value="1"/>
</dbReference>
<dbReference type="RefSeq" id="WP_264848831.1">
    <property type="nucleotide sequence ID" value="NZ_BRXR01000001.1"/>
</dbReference>
<keyword evidence="6" id="KW-0804">Transcription</keyword>
<keyword evidence="2 8" id="KW-0597">Phosphoprotein</keyword>
<evidence type="ECO:0000313" key="12">
    <source>
        <dbReference type="EMBL" id="GLC29538.1"/>
    </source>
</evidence>
<dbReference type="CDD" id="cd00383">
    <property type="entry name" value="trans_reg_C"/>
    <property type="match status" value="1"/>
</dbReference>
<evidence type="ECO:0000256" key="6">
    <source>
        <dbReference type="ARBA" id="ARBA00023163"/>
    </source>
</evidence>
<dbReference type="PANTHER" id="PTHR48111:SF1">
    <property type="entry name" value="TWO-COMPONENT RESPONSE REGULATOR ORR33"/>
    <property type="match status" value="1"/>
</dbReference>
<evidence type="ECO:0000256" key="8">
    <source>
        <dbReference type="PROSITE-ProRule" id="PRU00169"/>
    </source>
</evidence>
<dbReference type="InterPro" id="IPR001867">
    <property type="entry name" value="OmpR/PhoB-type_DNA-bd"/>
</dbReference>
<dbReference type="SMART" id="SM00448">
    <property type="entry name" value="REC"/>
    <property type="match status" value="1"/>
</dbReference>
<dbReference type="Gene3D" id="3.40.50.2300">
    <property type="match status" value="1"/>
</dbReference>
<dbReference type="PROSITE" id="PS51755">
    <property type="entry name" value="OMPR_PHOB"/>
    <property type="match status" value="1"/>
</dbReference>
<evidence type="ECO:0000256" key="5">
    <source>
        <dbReference type="ARBA" id="ARBA00023125"/>
    </source>
</evidence>
<comment type="caution">
    <text evidence="12">The sequence shown here is derived from an EMBL/GenBank/DDBJ whole genome shotgun (WGS) entry which is preliminary data.</text>
</comment>
<keyword evidence="3" id="KW-0902">Two-component regulatory system</keyword>
<dbReference type="GO" id="GO:0003677">
    <property type="term" value="F:DNA binding"/>
    <property type="evidence" value="ECO:0007669"/>
    <property type="project" value="UniProtKB-KW"/>
</dbReference>
<dbReference type="InterPro" id="IPR016032">
    <property type="entry name" value="Sig_transdc_resp-reg_C-effctor"/>
</dbReference>
<evidence type="ECO:0000256" key="4">
    <source>
        <dbReference type="ARBA" id="ARBA00023015"/>
    </source>
</evidence>
<dbReference type="Proteomes" id="UP001208567">
    <property type="component" value="Unassembled WGS sequence"/>
</dbReference>
<dbReference type="InterPro" id="IPR036388">
    <property type="entry name" value="WH-like_DNA-bd_sf"/>
</dbReference>
<feature type="domain" description="OmpR/PhoB-type" evidence="11">
    <location>
        <begin position="132"/>
        <end position="230"/>
    </location>
</feature>
<evidence type="ECO:0000256" key="1">
    <source>
        <dbReference type="ARBA" id="ARBA00018672"/>
    </source>
</evidence>
<gene>
    <name evidence="12" type="ORF">bsdE14_09480</name>
</gene>
<organism evidence="12 13">
    <name type="scientific">Clostridium omnivorum</name>
    <dbReference type="NCBI Taxonomy" id="1604902"/>
    <lineage>
        <taxon>Bacteria</taxon>
        <taxon>Bacillati</taxon>
        <taxon>Bacillota</taxon>
        <taxon>Clostridia</taxon>
        <taxon>Eubacteriales</taxon>
        <taxon>Clostridiaceae</taxon>
        <taxon>Clostridium</taxon>
    </lineage>
</organism>
<dbReference type="EMBL" id="BRXR01000001">
    <property type="protein sequence ID" value="GLC29538.1"/>
    <property type="molecule type" value="Genomic_DNA"/>
</dbReference>
<comment type="function">
    <text evidence="7">May play the central regulatory role in sporulation. It may be an element of the effector pathway responsible for the activation of sporulation genes in response to nutritional stress. Spo0A may act in concert with spo0H (a sigma factor) to control the expression of some genes that are critical to the sporulation process.</text>
</comment>
<keyword evidence="4" id="KW-0805">Transcription regulation</keyword>
<keyword evidence="13" id="KW-1185">Reference proteome</keyword>
<dbReference type="Gene3D" id="1.10.10.10">
    <property type="entry name" value="Winged helix-like DNA-binding domain superfamily/Winged helix DNA-binding domain"/>
    <property type="match status" value="1"/>
</dbReference>
<evidence type="ECO:0000259" key="11">
    <source>
        <dbReference type="PROSITE" id="PS51755"/>
    </source>
</evidence>
<evidence type="ECO:0000256" key="9">
    <source>
        <dbReference type="PROSITE-ProRule" id="PRU01091"/>
    </source>
</evidence>
<dbReference type="PROSITE" id="PS50110">
    <property type="entry name" value="RESPONSE_REGULATORY"/>
    <property type="match status" value="1"/>
</dbReference>
<keyword evidence="5 9" id="KW-0238">DNA-binding</keyword>
<proteinExistence type="predicted"/>
<dbReference type="SMART" id="SM00862">
    <property type="entry name" value="Trans_reg_C"/>
    <property type="match status" value="1"/>
</dbReference>
<accession>A0ABQ5N2V3</accession>
<sequence>MKEKLSQRTILVVDDEENVSGLLKIYLESEGFKVETAADGLKAIEIAKELNPDLIILDIMLPFKDGWQVAQELRKDMDTPIIMLSAKGGESDKILGLNLGGDDYVTKPFSPGEITARVKAILRRAKTEKQECDILNFPQLIIDFSKYEIISKGEKIITTPKEVELIWLLASNPGVVFTRERLLDKIWGYDYLGDSRTVDTHIKRLRRKIEKGELYTYLHTVWGVGYKFQVVKNEEKSF</sequence>
<dbReference type="Pfam" id="PF00072">
    <property type="entry name" value="Response_reg"/>
    <property type="match status" value="1"/>
</dbReference>
<dbReference type="Pfam" id="PF00486">
    <property type="entry name" value="Trans_reg_C"/>
    <property type="match status" value="1"/>
</dbReference>